<evidence type="ECO:0000313" key="2">
    <source>
        <dbReference type="Proteomes" id="UP001149074"/>
    </source>
</evidence>
<reference evidence="1" key="2">
    <citation type="journal article" date="2023" name="IMA Fungus">
        <title>Comparative genomic study of the Penicillium genus elucidates a diverse pangenome and 15 lateral gene transfer events.</title>
        <authorList>
            <person name="Petersen C."/>
            <person name="Sorensen T."/>
            <person name="Nielsen M.R."/>
            <person name="Sondergaard T.E."/>
            <person name="Sorensen J.L."/>
            <person name="Fitzpatrick D.A."/>
            <person name="Frisvad J.C."/>
            <person name="Nielsen K.L."/>
        </authorList>
    </citation>
    <scope>NUCLEOTIDE SEQUENCE</scope>
    <source>
        <strain evidence="1">IBT 30761</strain>
    </source>
</reference>
<organism evidence="1 2">
    <name type="scientific">Penicillium argentinense</name>
    <dbReference type="NCBI Taxonomy" id="1131581"/>
    <lineage>
        <taxon>Eukaryota</taxon>
        <taxon>Fungi</taxon>
        <taxon>Dikarya</taxon>
        <taxon>Ascomycota</taxon>
        <taxon>Pezizomycotina</taxon>
        <taxon>Eurotiomycetes</taxon>
        <taxon>Eurotiomycetidae</taxon>
        <taxon>Eurotiales</taxon>
        <taxon>Aspergillaceae</taxon>
        <taxon>Penicillium</taxon>
    </lineage>
</organism>
<dbReference type="Proteomes" id="UP001149074">
    <property type="component" value="Unassembled WGS sequence"/>
</dbReference>
<sequence length="440" mass="49612">MEHHVDTLREACADPDALFAIPHEDLLRLIYRGFSIDIDRLKRAYSIRDNGYCLPSSSSPSRIIYDEDYDEVNRTLVGFLALRWIHLGQYDEFVASQPPEARLTRESFDWIREFYTQTVANSDTLYVLIVSIVINDLGKDPQLASDYGKLTGEDISEMNHDAVLLEACNIGLVQSLQNLPSPDQEDVMSAIKLGATFNFGQLAQAENAPICLSSLLQMKDNLRSFHIRFMEQLLDISGAAGHMDWTCAKKLIQPIFDSYRNVYDACQGVISGSLDLRGAYDLVLIRRAEFLYNKGLRLLCVSDSPSDRAVARLLCMGNVATLEKVRLFEETWNALEDPYREDLVHALNIDGQRGKPAVQPTYMPAFLTRITDKRALQCALRYLCRIMIANDSEDESVVIIERSVLGVMKMYVETGLFDKDPTILENIDIPEGVSAQSESS</sequence>
<protein>
    <submittedName>
        <fullName evidence="1">Uncharacterized protein</fullName>
    </submittedName>
</protein>
<dbReference type="RefSeq" id="XP_056480066.1">
    <property type="nucleotide sequence ID" value="XM_056612842.1"/>
</dbReference>
<dbReference type="GeneID" id="81351821"/>
<dbReference type="AlphaFoldDB" id="A0A9W9G5G4"/>
<gene>
    <name evidence="1" type="ORF">N7532_000338</name>
</gene>
<keyword evidence="2" id="KW-1185">Reference proteome</keyword>
<name>A0A9W9G5G4_9EURO</name>
<dbReference type="InterPro" id="IPR049232">
    <property type="entry name" value="DUF6829"/>
</dbReference>
<proteinExistence type="predicted"/>
<comment type="caution">
    <text evidence="1">The sequence shown here is derived from an EMBL/GenBank/DDBJ whole genome shotgun (WGS) entry which is preliminary data.</text>
</comment>
<reference evidence="1" key="1">
    <citation type="submission" date="2022-11" db="EMBL/GenBank/DDBJ databases">
        <authorList>
            <person name="Petersen C."/>
        </authorList>
    </citation>
    <scope>NUCLEOTIDE SEQUENCE</scope>
    <source>
        <strain evidence="1">IBT 30761</strain>
    </source>
</reference>
<accession>A0A9W9G5G4</accession>
<evidence type="ECO:0000313" key="1">
    <source>
        <dbReference type="EMBL" id="KAJ5112293.1"/>
    </source>
</evidence>
<dbReference type="EMBL" id="JAPQKI010000001">
    <property type="protein sequence ID" value="KAJ5112293.1"/>
    <property type="molecule type" value="Genomic_DNA"/>
</dbReference>
<dbReference type="Pfam" id="PF20717">
    <property type="entry name" value="DUF6829"/>
    <property type="match status" value="1"/>
</dbReference>
<dbReference type="OrthoDB" id="5295627at2759"/>